<comment type="caution">
    <text evidence="2">The sequence shown here is derived from an EMBL/GenBank/DDBJ whole genome shotgun (WGS) entry which is preliminary data.</text>
</comment>
<dbReference type="PROSITE" id="PS50889">
    <property type="entry name" value="S4"/>
    <property type="match status" value="1"/>
</dbReference>
<proteinExistence type="predicted"/>
<dbReference type="GO" id="GO:0003723">
    <property type="term" value="F:RNA binding"/>
    <property type="evidence" value="ECO:0007669"/>
    <property type="project" value="UniProtKB-KW"/>
</dbReference>
<evidence type="ECO:0000313" key="2">
    <source>
        <dbReference type="EMBL" id="GER03650.1"/>
    </source>
</evidence>
<evidence type="ECO:0000313" key="3">
    <source>
        <dbReference type="Proteomes" id="UP000324996"/>
    </source>
</evidence>
<dbReference type="SUPFAM" id="SSF55174">
    <property type="entry name" value="Alpha-L RNA-binding motif"/>
    <property type="match status" value="1"/>
</dbReference>
<keyword evidence="1" id="KW-0694">RNA-binding</keyword>
<dbReference type="EMBL" id="BKCN01000005">
    <property type="protein sequence ID" value="GER03650.1"/>
    <property type="molecule type" value="Genomic_DNA"/>
</dbReference>
<dbReference type="Proteomes" id="UP000324996">
    <property type="component" value="Unassembled WGS sequence"/>
</dbReference>
<protein>
    <recommendedName>
        <fullName evidence="4">RNA-binding S4 domain-containing protein</fullName>
    </recommendedName>
</protein>
<reference evidence="2 3" key="1">
    <citation type="submission" date="2019-09" db="EMBL/GenBank/DDBJ databases">
        <title>NBRP : Genome information of microbial organism related human and environment.</title>
        <authorList>
            <person name="Hattori M."/>
            <person name="Oshima K."/>
            <person name="Inaba H."/>
            <person name="Suda W."/>
            <person name="Sakamoto M."/>
            <person name="Iino T."/>
            <person name="Kitahara M."/>
            <person name="Oshida Y."/>
            <person name="Iida T."/>
            <person name="Kudo T."/>
            <person name="Itoh T."/>
            <person name="Ohkuma M."/>
        </authorList>
    </citation>
    <scope>NUCLEOTIDE SEQUENCE [LARGE SCALE GENOMIC DNA]</scope>
    <source>
        <strain evidence="2 3">Q-1</strain>
    </source>
</reference>
<name>A0A5A7N8C9_9PROT</name>
<gene>
    <name evidence="2" type="ORF">JCM17846_13320</name>
</gene>
<evidence type="ECO:0008006" key="4">
    <source>
        <dbReference type="Google" id="ProtNLM"/>
    </source>
</evidence>
<dbReference type="AlphaFoldDB" id="A0A5A7N8C9"/>
<dbReference type="Gene3D" id="3.10.290.10">
    <property type="entry name" value="RNA-binding S4 domain"/>
    <property type="match status" value="1"/>
</dbReference>
<sequence length="67" mass="7019">MKPGKTRADVALVDRGLVESRAKAQALLMAGQVFSKEARITKAGQMIGDDQPLRCAASPIHGFPGVG</sequence>
<accession>A0A5A7N8C9</accession>
<organism evidence="2 3">
    <name type="scientific">Iodidimonas nitroreducens</name>
    <dbReference type="NCBI Taxonomy" id="1236968"/>
    <lineage>
        <taxon>Bacteria</taxon>
        <taxon>Pseudomonadati</taxon>
        <taxon>Pseudomonadota</taxon>
        <taxon>Alphaproteobacteria</taxon>
        <taxon>Iodidimonadales</taxon>
        <taxon>Iodidimonadaceae</taxon>
        <taxon>Iodidimonas</taxon>
    </lineage>
</organism>
<keyword evidence="3" id="KW-1185">Reference proteome</keyword>
<dbReference type="InterPro" id="IPR036986">
    <property type="entry name" value="S4_RNA-bd_sf"/>
</dbReference>
<evidence type="ECO:0000256" key="1">
    <source>
        <dbReference type="PROSITE-ProRule" id="PRU00182"/>
    </source>
</evidence>